<dbReference type="AlphaFoldDB" id="X1BHQ2"/>
<evidence type="ECO:0000313" key="1">
    <source>
        <dbReference type="EMBL" id="GAG71576.1"/>
    </source>
</evidence>
<comment type="caution">
    <text evidence="1">The sequence shown here is derived from an EMBL/GenBank/DDBJ whole genome shotgun (WGS) entry which is preliminary data.</text>
</comment>
<proteinExistence type="predicted"/>
<reference evidence="1" key="1">
    <citation type="journal article" date="2014" name="Front. Microbiol.">
        <title>High frequency of phylogenetically diverse reductive dehalogenase-homologous genes in deep subseafloor sedimentary metagenomes.</title>
        <authorList>
            <person name="Kawai M."/>
            <person name="Futagami T."/>
            <person name="Toyoda A."/>
            <person name="Takaki Y."/>
            <person name="Nishi S."/>
            <person name="Hori S."/>
            <person name="Arai W."/>
            <person name="Tsubouchi T."/>
            <person name="Morono Y."/>
            <person name="Uchiyama I."/>
            <person name="Ito T."/>
            <person name="Fujiyama A."/>
            <person name="Inagaki F."/>
            <person name="Takami H."/>
        </authorList>
    </citation>
    <scope>NUCLEOTIDE SEQUENCE</scope>
    <source>
        <strain evidence="1">Expedition CK06-06</strain>
    </source>
</reference>
<protein>
    <submittedName>
        <fullName evidence="1">Uncharacterized protein</fullName>
    </submittedName>
</protein>
<name>X1BHQ2_9ZZZZ</name>
<organism evidence="1">
    <name type="scientific">marine sediment metagenome</name>
    <dbReference type="NCBI Taxonomy" id="412755"/>
    <lineage>
        <taxon>unclassified sequences</taxon>
        <taxon>metagenomes</taxon>
        <taxon>ecological metagenomes</taxon>
    </lineage>
</organism>
<accession>X1BHQ2</accession>
<gene>
    <name evidence="1" type="ORF">S01H4_08735</name>
</gene>
<sequence length="118" mass="14141">MGIPSYWVPYNDNYLLRWIGFTEPLDNEEPVLEFHHHEPSYGYMYWYGIAHAQGHYLYDDDVDNDGETSFRYHSNSNQFNGIYDGVLYNADLIYRMYYIGEVFKPPQIYEDVIDTDKK</sequence>
<dbReference type="EMBL" id="BART01003045">
    <property type="protein sequence ID" value="GAG71576.1"/>
    <property type="molecule type" value="Genomic_DNA"/>
</dbReference>